<dbReference type="STRING" id="652103.Rpdx1_2961"/>
<protein>
    <submittedName>
        <fullName evidence="3">Uncharacterized protein</fullName>
    </submittedName>
</protein>
<evidence type="ECO:0000256" key="1">
    <source>
        <dbReference type="SAM" id="MobiDB-lite"/>
    </source>
</evidence>
<dbReference type="BioCyc" id="RPAL652103:RPDX1_RS14600-MONOMER"/>
<sequence precursor="true">MLWLPSYIGSNFALILAVTAAVVALGAVAWFAKNWKVAVAALAVLGAGFAYMQIDKNAYQRRVTEEAATKVRTMEDRLRIMNALSKAYTDRYVADQKELSELKRRASETPENSSPCLDRDAARRVQSIR</sequence>
<evidence type="ECO:0000313" key="3">
    <source>
        <dbReference type="EMBL" id="ADU44542.1"/>
    </source>
</evidence>
<reference evidence="3" key="1">
    <citation type="submission" date="2010-12" db="EMBL/GenBank/DDBJ databases">
        <title>Complete sequence of Rhodopseudomonas palustris DX-1.</title>
        <authorList>
            <consortium name="US DOE Joint Genome Institute"/>
            <person name="Lucas S."/>
            <person name="Copeland A."/>
            <person name="Lapidus A."/>
            <person name="Cheng J.-F."/>
            <person name="Goodwin L."/>
            <person name="Pitluck S."/>
            <person name="Misra M."/>
            <person name="Chertkov O."/>
            <person name="Detter J.C."/>
            <person name="Han C."/>
            <person name="Tapia R."/>
            <person name="Land M."/>
            <person name="Hauser L."/>
            <person name="Kyrpides N."/>
            <person name="Ivanova N."/>
            <person name="Ovchinnikova G."/>
            <person name="Logan B."/>
            <person name="Oda Y."/>
            <person name="Harwood C."/>
            <person name="Woyke T."/>
        </authorList>
    </citation>
    <scope>NUCLEOTIDE SEQUENCE [LARGE SCALE GENOMIC DNA]</scope>
    <source>
        <strain evidence="3">DX-1</strain>
    </source>
</reference>
<evidence type="ECO:0000256" key="2">
    <source>
        <dbReference type="SAM" id="Phobius"/>
    </source>
</evidence>
<dbReference type="Proteomes" id="UP000001402">
    <property type="component" value="Chromosome"/>
</dbReference>
<dbReference type="EMBL" id="CP002418">
    <property type="protein sequence ID" value="ADU44542.1"/>
    <property type="molecule type" value="Genomic_DNA"/>
</dbReference>
<proteinExistence type="predicted"/>
<dbReference type="AlphaFoldDB" id="E6VL47"/>
<evidence type="ECO:0000313" key="4">
    <source>
        <dbReference type="Proteomes" id="UP000001402"/>
    </source>
</evidence>
<organism evidence="3 4">
    <name type="scientific">Rhodopseudomonas palustris (strain DX-1)</name>
    <dbReference type="NCBI Taxonomy" id="652103"/>
    <lineage>
        <taxon>Bacteria</taxon>
        <taxon>Pseudomonadati</taxon>
        <taxon>Pseudomonadota</taxon>
        <taxon>Alphaproteobacteria</taxon>
        <taxon>Hyphomicrobiales</taxon>
        <taxon>Nitrobacteraceae</taxon>
        <taxon>Rhodopseudomonas</taxon>
    </lineage>
</organism>
<feature type="region of interest" description="Disordered" evidence="1">
    <location>
        <begin position="103"/>
        <end position="129"/>
    </location>
</feature>
<keyword evidence="2" id="KW-0812">Transmembrane</keyword>
<name>E6VL47_RHOPX</name>
<keyword evidence="2" id="KW-1133">Transmembrane helix</keyword>
<feature type="transmembrane region" description="Helical" evidence="2">
    <location>
        <begin position="12"/>
        <end position="31"/>
    </location>
</feature>
<keyword evidence="2" id="KW-0472">Membrane</keyword>
<dbReference type="HOGENOM" id="CLU_1947166_0_0_5"/>
<gene>
    <name evidence="3" type="ordered locus">Rpdx1_2961</name>
</gene>
<feature type="transmembrane region" description="Helical" evidence="2">
    <location>
        <begin position="37"/>
        <end position="54"/>
    </location>
</feature>
<dbReference type="KEGG" id="rpx:Rpdx1_2961"/>
<accession>E6VL47</accession>